<reference evidence="7 8" key="1">
    <citation type="submission" date="2024-08" db="EMBL/GenBank/DDBJ databases">
        <title>Genome sequence of Streptomyces aureus CACIA-1.46HGO.</title>
        <authorList>
            <person name="Evangelista-Martinez Z."/>
        </authorList>
    </citation>
    <scope>NUCLEOTIDE SEQUENCE [LARGE SCALE GENOMIC DNA]</scope>
    <source>
        <strain evidence="7 8">CACIA-1.46HGO</strain>
    </source>
</reference>
<evidence type="ECO:0000256" key="2">
    <source>
        <dbReference type="ARBA" id="ARBA00023125"/>
    </source>
</evidence>
<keyword evidence="3" id="KW-0804">Transcription</keyword>
<feature type="domain" description="IclR-ED" evidence="6">
    <location>
        <begin position="86"/>
        <end position="274"/>
    </location>
</feature>
<dbReference type="InterPro" id="IPR005471">
    <property type="entry name" value="Tscrpt_reg_IclR_N"/>
</dbReference>
<keyword evidence="8" id="KW-1185">Reference proteome</keyword>
<dbReference type="InterPro" id="IPR050707">
    <property type="entry name" value="HTH_MetabolicPath_Reg"/>
</dbReference>
<evidence type="ECO:0000313" key="8">
    <source>
        <dbReference type="Proteomes" id="UP001571476"/>
    </source>
</evidence>
<dbReference type="InterPro" id="IPR036390">
    <property type="entry name" value="WH_DNA-bd_sf"/>
</dbReference>
<dbReference type="Proteomes" id="UP001571476">
    <property type="component" value="Unassembled WGS sequence"/>
</dbReference>
<dbReference type="RefSeq" id="WP_372565634.1">
    <property type="nucleotide sequence ID" value="NZ_JBGOSP010000024.1"/>
</dbReference>
<accession>A0ABV4SSG9</accession>
<dbReference type="Pfam" id="PF09339">
    <property type="entry name" value="HTH_IclR"/>
    <property type="match status" value="1"/>
</dbReference>
<dbReference type="EMBL" id="JBGOSP010000024">
    <property type="protein sequence ID" value="MFA3841407.1"/>
    <property type="molecule type" value="Genomic_DNA"/>
</dbReference>
<gene>
    <name evidence="7" type="ORF">ACEG43_35315</name>
</gene>
<evidence type="ECO:0000256" key="1">
    <source>
        <dbReference type="ARBA" id="ARBA00023015"/>
    </source>
</evidence>
<proteinExistence type="predicted"/>
<evidence type="ECO:0000259" key="6">
    <source>
        <dbReference type="PROSITE" id="PS51078"/>
    </source>
</evidence>
<organism evidence="7 8">
    <name type="scientific">Streptomyces aureus</name>
    <dbReference type="NCBI Taxonomy" id="193461"/>
    <lineage>
        <taxon>Bacteria</taxon>
        <taxon>Bacillati</taxon>
        <taxon>Actinomycetota</taxon>
        <taxon>Actinomycetes</taxon>
        <taxon>Kitasatosporales</taxon>
        <taxon>Streptomycetaceae</taxon>
        <taxon>Streptomyces</taxon>
    </lineage>
</organism>
<dbReference type="SUPFAM" id="SSF55781">
    <property type="entry name" value="GAF domain-like"/>
    <property type="match status" value="1"/>
</dbReference>
<evidence type="ECO:0000313" key="7">
    <source>
        <dbReference type="EMBL" id="MFA3841407.1"/>
    </source>
</evidence>
<dbReference type="SUPFAM" id="SSF46785">
    <property type="entry name" value="Winged helix' DNA-binding domain"/>
    <property type="match status" value="1"/>
</dbReference>
<feature type="domain" description="HTH iclR-type" evidence="5">
    <location>
        <begin position="24"/>
        <end position="85"/>
    </location>
</feature>
<protein>
    <submittedName>
        <fullName evidence="7">IclR family transcriptional regulator</fullName>
    </submittedName>
</protein>
<dbReference type="Pfam" id="PF01614">
    <property type="entry name" value="IclR_C"/>
    <property type="match status" value="1"/>
</dbReference>
<evidence type="ECO:0000256" key="3">
    <source>
        <dbReference type="ARBA" id="ARBA00023163"/>
    </source>
</evidence>
<name>A0ABV4SSG9_9ACTN</name>
<dbReference type="Gene3D" id="3.30.450.40">
    <property type="match status" value="1"/>
</dbReference>
<dbReference type="PROSITE" id="PS51078">
    <property type="entry name" value="ICLR_ED"/>
    <property type="match status" value="1"/>
</dbReference>
<dbReference type="InterPro" id="IPR029016">
    <property type="entry name" value="GAF-like_dom_sf"/>
</dbReference>
<comment type="caution">
    <text evidence="7">The sequence shown here is derived from an EMBL/GenBank/DDBJ whole genome shotgun (WGS) entry which is preliminary data.</text>
</comment>
<evidence type="ECO:0000259" key="5">
    <source>
        <dbReference type="PROSITE" id="PS51077"/>
    </source>
</evidence>
<dbReference type="PANTHER" id="PTHR30136">
    <property type="entry name" value="HELIX-TURN-HELIX TRANSCRIPTIONAL REGULATOR, ICLR FAMILY"/>
    <property type="match status" value="1"/>
</dbReference>
<keyword evidence="1" id="KW-0805">Transcription regulation</keyword>
<dbReference type="SMART" id="SM00346">
    <property type="entry name" value="HTH_ICLR"/>
    <property type="match status" value="1"/>
</dbReference>
<keyword evidence="2" id="KW-0238">DNA-binding</keyword>
<dbReference type="InterPro" id="IPR014757">
    <property type="entry name" value="Tscrpt_reg_IclR_C"/>
</dbReference>
<feature type="region of interest" description="Disordered" evidence="4">
    <location>
        <begin position="1"/>
        <end position="26"/>
    </location>
</feature>
<dbReference type="InterPro" id="IPR036388">
    <property type="entry name" value="WH-like_DNA-bd_sf"/>
</dbReference>
<sequence>MGKQVNSRSQMQDSTAPAAAPPAPGPVDKAMEVLSALSETGAPHRLADLARHTGLAKPTVHRLLRTLAAQGFAEPAEQGSYRAGPRLLGLAARVLADDAALDLARPALAELRTRTGLFASYAVRDDRTLVHLEVLAPAQGLGLDLRPGSREPLTAGGAGLALLAALPPDEAERLLAGTDSSHADEATHADEAPHIHEAVSAALAETARRGYGFDSADIWRDRRTLAAAVRDSAGLPVGTLALTGLAFTLDETAAELYGPMVRAAAGAVSAGLAARTGTRLGVVGSGGEAR</sequence>
<feature type="compositionally biased region" description="Polar residues" evidence="4">
    <location>
        <begin position="1"/>
        <end position="15"/>
    </location>
</feature>
<dbReference type="Gene3D" id="1.10.10.10">
    <property type="entry name" value="Winged helix-like DNA-binding domain superfamily/Winged helix DNA-binding domain"/>
    <property type="match status" value="1"/>
</dbReference>
<dbReference type="PANTHER" id="PTHR30136:SF24">
    <property type="entry name" value="HTH-TYPE TRANSCRIPTIONAL REPRESSOR ALLR"/>
    <property type="match status" value="1"/>
</dbReference>
<dbReference type="PROSITE" id="PS51077">
    <property type="entry name" value="HTH_ICLR"/>
    <property type="match status" value="1"/>
</dbReference>
<evidence type="ECO:0000256" key="4">
    <source>
        <dbReference type="SAM" id="MobiDB-lite"/>
    </source>
</evidence>